<proteinExistence type="predicted"/>
<keyword evidence="2" id="KW-0812">Transmembrane</keyword>
<keyword evidence="2" id="KW-1133">Transmembrane helix</keyword>
<organism evidence="3">
    <name type="scientific">Caulobacter sp. (strain K31)</name>
    <dbReference type="NCBI Taxonomy" id="366602"/>
    <lineage>
        <taxon>Bacteria</taxon>
        <taxon>Pseudomonadati</taxon>
        <taxon>Pseudomonadota</taxon>
        <taxon>Alphaproteobacteria</taxon>
        <taxon>Caulobacterales</taxon>
        <taxon>Caulobacteraceae</taxon>
        <taxon>Caulobacter</taxon>
    </lineage>
</organism>
<evidence type="ECO:0000313" key="3">
    <source>
        <dbReference type="EMBL" id="ABZ70376.1"/>
    </source>
</evidence>
<feature type="transmembrane region" description="Helical" evidence="2">
    <location>
        <begin position="302"/>
        <end position="323"/>
    </location>
</feature>
<protein>
    <submittedName>
        <fullName evidence="3">Uncharacterized protein</fullName>
    </submittedName>
</protein>
<name>B0SYP5_CAUSK</name>
<reference evidence="3" key="1">
    <citation type="submission" date="2008-01" db="EMBL/GenBank/DDBJ databases">
        <title>Complete sequence of chromosome of Caulobacter sp. K31.</title>
        <authorList>
            <consortium name="US DOE Joint Genome Institute"/>
            <person name="Copeland A."/>
            <person name="Lucas S."/>
            <person name="Lapidus A."/>
            <person name="Barry K."/>
            <person name="Glavina del Rio T."/>
            <person name="Dalin E."/>
            <person name="Tice H."/>
            <person name="Pitluck S."/>
            <person name="Bruce D."/>
            <person name="Goodwin L."/>
            <person name="Thompson L.S."/>
            <person name="Brettin T."/>
            <person name="Detter J.C."/>
            <person name="Han C."/>
            <person name="Schmutz J."/>
            <person name="Larimer F."/>
            <person name="Land M."/>
            <person name="Hauser L."/>
            <person name="Kyrpides N."/>
            <person name="Kim E."/>
            <person name="Stephens C."/>
            <person name="Richardson P."/>
        </authorList>
    </citation>
    <scope>NUCLEOTIDE SEQUENCE [LARGE SCALE GENOMIC DNA]</scope>
    <source>
        <strain evidence="3">K31</strain>
    </source>
</reference>
<dbReference type="KEGG" id="cak:Caul_1246"/>
<evidence type="ECO:0000256" key="1">
    <source>
        <dbReference type="SAM" id="MobiDB-lite"/>
    </source>
</evidence>
<dbReference type="OrthoDB" id="7189705at2"/>
<gene>
    <name evidence="3" type="ordered locus">Caul_1246</name>
</gene>
<dbReference type="STRING" id="366602.Caul_1246"/>
<dbReference type="EMBL" id="CP000927">
    <property type="protein sequence ID" value="ABZ70376.1"/>
    <property type="molecule type" value="Genomic_DNA"/>
</dbReference>
<dbReference type="AlphaFoldDB" id="B0SYP5"/>
<feature type="region of interest" description="Disordered" evidence="1">
    <location>
        <begin position="76"/>
        <end position="127"/>
    </location>
</feature>
<feature type="compositionally biased region" description="Low complexity" evidence="1">
    <location>
        <begin position="105"/>
        <end position="118"/>
    </location>
</feature>
<feature type="transmembrane region" description="Helical" evidence="2">
    <location>
        <begin position="20"/>
        <end position="41"/>
    </location>
</feature>
<evidence type="ECO:0000256" key="2">
    <source>
        <dbReference type="SAM" id="Phobius"/>
    </source>
</evidence>
<feature type="region of interest" description="Disordered" evidence="1">
    <location>
        <begin position="186"/>
        <end position="278"/>
    </location>
</feature>
<dbReference type="HOGENOM" id="CLU_695780_0_0_5"/>
<feature type="compositionally biased region" description="Pro residues" evidence="1">
    <location>
        <begin position="199"/>
        <end position="278"/>
    </location>
</feature>
<sequence length="396" mass="40776">MTRDLGRVGRGLAGRHAGRWVRGAVACLLPVVASLVASPVWGDTLSSYAECMRVYGAQTNAAAYCRRLFPDQTTASRTAGTIVRQTPNTNATAPGGSTSPATPDPGSSQTPPSTRTPPSRTPERDPIDITPQLNQLIEGLASRPRAPPRQPSDPLAVIPGILADCAVYASNPERWRRCTADGWRGAGLRGQPPLALQTPPAPPPVHEPPSVYEPPVQPEPPPVQSRPPPVTPKPPVTPPVKPAPKPAPPVVATQPEPPVAEVPPPVTPPSVTPAPSPPPPVVAAPAPPPVVQPAPQPPSMPIWAWLVALAVAAGGGFGVAKLLGRARSGPSRAPGPEAVAPVAAALPEIALVADPGVVVLTPDGAPRAGLAVSLRFDRAADADEIRLDYPSLETAP</sequence>
<accession>B0SYP5</accession>
<feature type="compositionally biased region" description="Polar residues" evidence="1">
    <location>
        <begin position="76"/>
        <end position="101"/>
    </location>
</feature>
<keyword evidence="2" id="KW-0472">Membrane</keyword>